<dbReference type="AlphaFoldDB" id="A0A7W5AAA9"/>
<evidence type="ECO:0000313" key="1">
    <source>
        <dbReference type="EMBL" id="MBB3092330.1"/>
    </source>
</evidence>
<name>A0A7W5AAA9_9ACTN</name>
<gene>
    <name evidence="1" type="ORF">FHS12_005308</name>
</gene>
<dbReference type="EMBL" id="JACHXG010000021">
    <property type="protein sequence ID" value="MBB3092330.1"/>
    <property type="molecule type" value="Genomic_DNA"/>
</dbReference>
<organism evidence="1 2">
    <name type="scientific">Nocardioides albus</name>
    <dbReference type="NCBI Taxonomy" id="1841"/>
    <lineage>
        <taxon>Bacteria</taxon>
        <taxon>Bacillati</taxon>
        <taxon>Actinomycetota</taxon>
        <taxon>Actinomycetes</taxon>
        <taxon>Propionibacteriales</taxon>
        <taxon>Nocardioidaceae</taxon>
        <taxon>Nocardioides</taxon>
    </lineage>
</organism>
<dbReference type="Proteomes" id="UP000577707">
    <property type="component" value="Unassembled WGS sequence"/>
</dbReference>
<reference evidence="1 2" key="1">
    <citation type="submission" date="2020-08" db="EMBL/GenBank/DDBJ databases">
        <title>Genomic Encyclopedia of Type Strains, Phase III (KMG-III): the genomes of soil and plant-associated and newly described type strains.</title>
        <authorList>
            <person name="Whitman W."/>
        </authorList>
    </citation>
    <scope>NUCLEOTIDE SEQUENCE [LARGE SCALE GENOMIC DNA]</scope>
    <source>
        <strain evidence="1 2">CECT 3302</strain>
    </source>
</reference>
<evidence type="ECO:0000313" key="2">
    <source>
        <dbReference type="Proteomes" id="UP000577707"/>
    </source>
</evidence>
<sequence>MREAIPTHVWVDVTDAWGHNSDPGILLMWQKSRQGEWEGWVMYVSTYSTGHGLRAHVTQSWVNAAHIREADSRPPSS</sequence>
<protein>
    <submittedName>
        <fullName evidence="1">Uncharacterized protein</fullName>
    </submittedName>
</protein>
<comment type="caution">
    <text evidence="1">The sequence shown here is derived from an EMBL/GenBank/DDBJ whole genome shotgun (WGS) entry which is preliminary data.</text>
</comment>
<keyword evidence="2" id="KW-1185">Reference proteome</keyword>
<accession>A0A7W5AAA9</accession>
<proteinExistence type="predicted"/>